<proteinExistence type="predicted"/>
<evidence type="ECO:0000313" key="4">
    <source>
        <dbReference type="Proteomes" id="UP000607653"/>
    </source>
</evidence>
<keyword evidence="4" id="KW-1185">Reference proteome</keyword>
<feature type="domain" description="KIB1-4 beta-propeller" evidence="2">
    <location>
        <begin position="239"/>
        <end position="315"/>
    </location>
</feature>
<name>A0A822XKU2_NELNU</name>
<dbReference type="Proteomes" id="UP000607653">
    <property type="component" value="Unassembled WGS sequence"/>
</dbReference>
<evidence type="ECO:0000259" key="2">
    <source>
        <dbReference type="Pfam" id="PF03478"/>
    </source>
</evidence>
<evidence type="ECO:0000259" key="1">
    <source>
        <dbReference type="Pfam" id="PF00646"/>
    </source>
</evidence>
<dbReference type="PANTHER" id="PTHR44259:SF114">
    <property type="entry name" value="OS06G0707300 PROTEIN"/>
    <property type="match status" value="1"/>
</dbReference>
<feature type="domain" description="KIB1-4 beta-propeller" evidence="2">
    <location>
        <begin position="88"/>
        <end position="229"/>
    </location>
</feature>
<dbReference type="PANTHER" id="PTHR44259">
    <property type="entry name" value="OS07G0183000 PROTEIN-RELATED"/>
    <property type="match status" value="1"/>
</dbReference>
<protein>
    <submittedName>
        <fullName evidence="3">Uncharacterized protein</fullName>
    </submittedName>
</protein>
<comment type="caution">
    <text evidence="3">The sequence shown here is derived from an EMBL/GenBank/DDBJ whole genome shotgun (WGS) entry which is preliminary data.</text>
</comment>
<gene>
    <name evidence="3" type="ORF">HUJ06_022370</name>
</gene>
<sequence length="341" mass="39555">MASGSKATNLLVCCDSVDNGSDNIDWSKFPKDLLEEIVFRLVRLSDHINFASVCTSWRSVAVENRSRIPRQIPLVIIPGKFNKETRAFFSLYSGKTYGAHLPELHRNWCCGSSEGWLVIEDDYREEIFLLNPFSRAKIQLPSLSTFSDPQDSADPERLRKFQFVMKAILSSNPDTTSNYVVMAIMVCEEENLSFWRPGNKRWKTLTTRWDPYEDIIYHNGLFYALSNQGPKVDGSLLQPYKTVEFQGYKLDRMNRRWMKIKSIGDQMLFLSDNCSMSLSSRYFPECSRGDSIYFNDDYSQRYFHNTFGCRDTVVFDLADKSFYKGPPFCSNTIIWVTPQPW</sequence>
<dbReference type="InterPro" id="IPR050942">
    <property type="entry name" value="F-box_BR-signaling"/>
</dbReference>
<accession>A0A822XKU2</accession>
<dbReference type="Gene3D" id="1.20.1280.50">
    <property type="match status" value="1"/>
</dbReference>
<evidence type="ECO:0000313" key="3">
    <source>
        <dbReference type="EMBL" id="DAD20907.1"/>
    </source>
</evidence>
<organism evidence="3 4">
    <name type="scientific">Nelumbo nucifera</name>
    <name type="common">Sacred lotus</name>
    <dbReference type="NCBI Taxonomy" id="4432"/>
    <lineage>
        <taxon>Eukaryota</taxon>
        <taxon>Viridiplantae</taxon>
        <taxon>Streptophyta</taxon>
        <taxon>Embryophyta</taxon>
        <taxon>Tracheophyta</taxon>
        <taxon>Spermatophyta</taxon>
        <taxon>Magnoliopsida</taxon>
        <taxon>Proteales</taxon>
        <taxon>Nelumbonaceae</taxon>
        <taxon>Nelumbo</taxon>
    </lineage>
</organism>
<feature type="domain" description="F-box" evidence="1">
    <location>
        <begin position="26"/>
        <end position="61"/>
    </location>
</feature>
<reference evidence="3 4" key="1">
    <citation type="journal article" date="2020" name="Mol. Biol. Evol.">
        <title>Distinct Expression and Methylation Patterns for Genes with Different Fates following a Single Whole-Genome Duplication in Flowering Plants.</title>
        <authorList>
            <person name="Shi T."/>
            <person name="Rahmani R.S."/>
            <person name="Gugger P.F."/>
            <person name="Wang M."/>
            <person name="Li H."/>
            <person name="Zhang Y."/>
            <person name="Li Z."/>
            <person name="Wang Q."/>
            <person name="Van de Peer Y."/>
            <person name="Marchal K."/>
            <person name="Chen J."/>
        </authorList>
    </citation>
    <scope>NUCLEOTIDE SEQUENCE [LARGE SCALE GENOMIC DNA]</scope>
    <source>
        <tissue evidence="3">Leaf</tissue>
    </source>
</reference>
<dbReference type="InterPro" id="IPR001810">
    <property type="entry name" value="F-box_dom"/>
</dbReference>
<dbReference type="EMBL" id="DUZY01000001">
    <property type="protein sequence ID" value="DAD20907.1"/>
    <property type="molecule type" value="Genomic_DNA"/>
</dbReference>
<dbReference type="AlphaFoldDB" id="A0A822XKU2"/>
<dbReference type="Pfam" id="PF03478">
    <property type="entry name" value="Beta-prop_KIB1-4"/>
    <property type="match status" value="2"/>
</dbReference>
<dbReference type="Pfam" id="PF00646">
    <property type="entry name" value="F-box"/>
    <property type="match status" value="1"/>
</dbReference>
<dbReference type="InterPro" id="IPR005174">
    <property type="entry name" value="KIB1-4_b-propeller"/>
</dbReference>
<dbReference type="SUPFAM" id="SSF81383">
    <property type="entry name" value="F-box domain"/>
    <property type="match status" value="1"/>
</dbReference>
<dbReference type="InterPro" id="IPR036047">
    <property type="entry name" value="F-box-like_dom_sf"/>
</dbReference>